<evidence type="ECO:0000259" key="3">
    <source>
        <dbReference type="PROSITE" id="PS50943"/>
    </source>
</evidence>
<dbReference type="Pfam" id="PF01381">
    <property type="entry name" value="HTH_3"/>
    <property type="match status" value="1"/>
</dbReference>
<evidence type="ECO:0000256" key="2">
    <source>
        <dbReference type="SAM" id="Phobius"/>
    </source>
</evidence>
<dbReference type="PANTHER" id="PTHR46558:SF11">
    <property type="entry name" value="HTH-TYPE TRANSCRIPTIONAL REGULATOR XRE"/>
    <property type="match status" value="1"/>
</dbReference>
<feature type="transmembrane region" description="Helical" evidence="2">
    <location>
        <begin position="164"/>
        <end position="184"/>
    </location>
</feature>
<feature type="transmembrane region" description="Helical" evidence="2">
    <location>
        <begin position="236"/>
        <end position="254"/>
    </location>
</feature>
<evidence type="ECO:0000313" key="4">
    <source>
        <dbReference type="EMBL" id="MCU6698825.1"/>
    </source>
</evidence>
<keyword evidence="2" id="KW-1133">Transmembrane helix</keyword>
<evidence type="ECO:0000313" key="5">
    <source>
        <dbReference type="Proteomes" id="UP001207605"/>
    </source>
</evidence>
<feature type="transmembrane region" description="Helical" evidence="2">
    <location>
        <begin position="109"/>
        <end position="127"/>
    </location>
</feature>
<keyword evidence="5" id="KW-1185">Reference proteome</keyword>
<dbReference type="EMBL" id="JAOQJV010000001">
    <property type="protein sequence ID" value="MCU6698825.1"/>
    <property type="molecule type" value="Genomic_DNA"/>
</dbReference>
<dbReference type="Proteomes" id="UP001207605">
    <property type="component" value="Unassembled WGS sequence"/>
</dbReference>
<comment type="caution">
    <text evidence="4">The sequence shown here is derived from an EMBL/GenBank/DDBJ whole genome shotgun (WGS) entry which is preliminary data.</text>
</comment>
<dbReference type="PROSITE" id="PS50943">
    <property type="entry name" value="HTH_CROC1"/>
    <property type="match status" value="1"/>
</dbReference>
<dbReference type="InterPro" id="IPR001387">
    <property type="entry name" value="Cro/C1-type_HTH"/>
</dbReference>
<dbReference type="PANTHER" id="PTHR46558">
    <property type="entry name" value="TRACRIPTIONAL REGULATORY PROTEIN-RELATED-RELATED"/>
    <property type="match status" value="1"/>
</dbReference>
<keyword evidence="1" id="KW-0238">DNA-binding</keyword>
<dbReference type="RefSeq" id="WP_262580615.1">
    <property type="nucleotide sequence ID" value="NZ_JAOQJV010000001.1"/>
</dbReference>
<dbReference type="SMART" id="SM00530">
    <property type="entry name" value="HTH_XRE"/>
    <property type="match status" value="1"/>
</dbReference>
<evidence type="ECO:0000256" key="1">
    <source>
        <dbReference type="ARBA" id="ARBA00023125"/>
    </source>
</evidence>
<protein>
    <submittedName>
        <fullName evidence="4">Helix-turn-helix domain-containing protein</fullName>
    </submittedName>
</protein>
<name>A0ABT2S2K6_9FIRM</name>
<accession>A0ABT2S2K6</accession>
<organism evidence="4 5">
    <name type="scientific">Dorea ammoniilytica</name>
    <dbReference type="NCBI Taxonomy" id="2981788"/>
    <lineage>
        <taxon>Bacteria</taxon>
        <taxon>Bacillati</taxon>
        <taxon>Bacillota</taxon>
        <taxon>Clostridia</taxon>
        <taxon>Lachnospirales</taxon>
        <taxon>Lachnospiraceae</taxon>
        <taxon>Dorea</taxon>
    </lineage>
</organism>
<dbReference type="Gene3D" id="1.10.260.40">
    <property type="entry name" value="lambda repressor-like DNA-binding domains"/>
    <property type="match status" value="1"/>
</dbReference>
<dbReference type="InterPro" id="IPR010982">
    <property type="entry name" value="Lambda_DNA-bd_dom_sf"/>
</dbReference>
<gene>
    <name evidence="4" type="ORF">OCV65_01025</name>
</gene>
<dbReference type="CDD" id="cd00093">
    <property type="entry name" value="HTH_XRE"/>
    <property type="match status" value="1"/>
</dbReference>
<feature type="transmembrane region" description="Helical" evidence="2">
    <location>
        <begin position="204"/>
        <end position="224"/>
    </location>
</feature>
<reference evidence="4 5" key="1">
    <citation type="journal article" date="2021" name="ISME Commun">
        <title>Automated analysis of genomic sequences facilitates high-throughput and comprehensive description of bacteria.</title>
        <authorList>
            <person name="Hitch T.C.A."/>
        </authorList>
    </citation>
    <scope>NUCLEOTIDE SEQUENCE [LARGE SCALE GENOMIC DNA]</scope>
    <source>
        <strain evidence="4 5">Sanger_02</strain>
    </source>
</reference>
<dbReference type="SUPFAM" id="SSF47413">
    <property type="entry name" value="lambda repressor-like DNA-binding domains"/>
    <property type="match status" value="1"/>
</dbReference>
<proteinExistence type="predicted"/>
<feature type="transmembrane region" description="Helical" evidence="2">
    <location>
        <begin position="133"/>
        <end position="152"/>
    </location>
</feature>
<feature type="domain" description="HTH cro/C1-type" evidence="3">
    <location>
        <begin position="10"/>
        <end position="64"/>
    </location>
</feature>
<keyword evidence="2" id="KW-0812">Transmembrane</keyword>
<keyword evidence="2" id="KW-0472">Membrane</keyword>
<sequence>MEAKQFGQFIAGIRKEKKMTQAELAEKINVTDKAVSRWERGLGFPDIQTLEPLAQALGISVLELMRSEKKESTGDVDITETQYTRQEVAEMLQNADDISKQQKRQDKNANIIAGILVIGVAAAAWAAKIANVGGGLVLGGLAATVFVSLWYFFQNIDDEESRRIYGVASALSIGIVAALVNYVWGDRIAEWIPGGVERKEQIFWTLWYLFVIAMLMLGTIRGVRQQRQKKAKKYKTVLFTGIMAVFMFVTLWQYQNTMQRQRRNIGIWSGAQQYAETLLKKDKHLENDWLIGDESWQDGKNTYQIRLTYYADADAEKEGRESKYQYTIRFDETEGYLIKSEGVPEKEMDLTGE</sequence>